<dbReference type="GO" id="GO:0003700">
    <property type="term" value="F:DNA-binding transcription factor activity"/>
    <property type="evidence" value="ECO:0007669"/>
    <property type="project" value="InterPro"/>
</dbReference>
<reference evidence="5 6" key="1">
    <citation type="submission" date="2019-06" db="EMBL/GenBank/DDBJ databases">
        <title>Sorghum-associated microbial communities from plants grown in Nebraska, USA.</title>
        <authorList>
            <person name="Schachtman D."/>
        </authorList>
    </citation>
    <scope>NUCLEOTIDE SEQUENCE [LARGE SCALE GENOMIC DNA]</scope>
    <source>
        <strain evidence="5 6">1209</strain>
    </source>
</reference>
<dbReference type="SUPFAM" id="SSF46689">
    <property type="entry name" value="Homeodomain-like"/>
    <property type="match status" value="2"/>
</dbReference>
<dbReference type="RefSeq" id="WP_145672361.1">
    <property type="nucleotide sequence ID" value="NZ_VIWO01000007.1"/>
</dbReference>
<evidence type="ECO:0000256" key="3">
    <source>
        <dbReference type="ARBA" id="ARBA00023163"/>
    </source>
</evidence>
<dbReference type="PANTHER" id="PTHR43280:SF2">
    <property type="entry name" value="HTH-TYPE TRANSCRIPTIONAL REGULATOR EXSA"/>
    <property type="match status" value="1"/>
</dbReference>
<dbReference type="EMBL" id="VIWO01000007">
    <property type="protein sequence ID" value="TWF37333.1"/>
    <property type="molecule type" value="Genomic_DNA"/>
</dbReference>
<dbReference type="SMART" id="SM00342">
    <property type="entry name" value="HTH_ARAC"/>
    <property type="match status" value="1"/>
</dbReference>
<protein>
    <submittedName>
        <fullName evidence="5">AraC-like DNA-binding protein</fullName>
    </submittedName>
</protein>
<proteinExistence type="predicted"/>
<keyword evidence="6" id="KW-1185">Reference proteome</keyword>
<organism evidence="5 6">
    <name type="scientific">Chitinophaga polysaccharea</name>
    <dbReference type="NCBI Taxonomy" id="1293035"/>
    <lineage>
        <taxon>Bacteria</taxon>
        <taxon>Pseudomonadati</taxon>
        <taxon>Bacteroidota</taxon>
        <taxon>Chitinophagia</taxon>
        <taxon>Chitinophagales</taxon>
        <taxon>Chitinophagaceae</taxon>
        <taxon>Chitinophaga</taxon>
    </lineage>
</organism>
<sequence length="282" mass="32997">MKRYIQHEYLKVSHFTSEEWQHPVHNHNHFELIFIHRGSGTHHIGDMSYPYTGPCLFLLAPCDAHHFHIATATTFTFIKFTNVYLHGTGNLQLQQNWNRELDRLLLQAREQRAFTDPTGRMATLMGLINGEWKEEKQENSETIFFLLQTLFAMIRKWTFTGGMASAGPHPGARVTAILNYIHEHIYDVAEVQVEQLAHIFGYSKHYLGTFFKEQTGSTLRDYVNQYKLRQLENRLHYSSLSLKEISHELGFNDQSHLNKFFRRYHTISPSAYREQLQAPASE</sequence>
<gene>
    <name evidence="5" type="ORF">FHW36_107261</name>
</gene>
<evidence type="ECO:0000259" key="4">
    <source>
        <dbReference type="PROSITE" id="PS01124"/>
    </source>
</evidence>
<dbReference type="AlphaFoldDB" id="A0A561PGT9"/>
<dbReference type="InterPro" id="IPR003313">
    <property type="entry name" value="AraC-bd"/>
</dbReference>
<evidence type="ECO:0000256" key="1">
    <source>
        <dbReference type="ARBA" id="ARBA00023015"/>
    </source>
</evidence>
<dbReference type="InterPro" id="IPR018060">
    <property type="entry name" value="HTH_AraC"/>
</dbReference>
<dbReference type="InterPro" id="IPR037923">
    <property type="entry name" value="HTH-like"/>
</dbReference>
<keyword evidence="2 5" id="KW-0238">DNA-binding</keyword>
<feature type="domain" description="HTH araC/xylS-type" evidence="4">
    <location>
        <begin position="175"/>
        <end position="275"/>
    </location>
</feature>
<keyword evidence="3" id="KW-0804">Transcription</keyword>
<dbReference type="OrthoDB" id="636258at2"/>
<dbReference type="PROSITE" id="PS01124">
    <property type="entry name" value="HTH_ARAC_FAMILY_2"/>
    <property type="match status" value="1"/>
</dbReference>
<dbReference type="Proteomes" id="UP000320811">
    <property type="component" value="Unassembled WGS sequence"/>
</dbReference>
<comment type="caution">
    <text evidence="5">The sequence shown here is derived from an EMBL/GenBank/DDBJ whole genome shotgun (WGS) entry which is preliminary data.</text>
</comment>
<dbReference type="Gene3D" id="1.10.10.60">
    <property type="entry name" value="Homeodomain-like"/>
    <property type="match status" value="2"/>
</dbReference>
<accession>A0A561PGT9</accession>
<dbReference type="Gene3D" id="2.60.120.10">
    <property type="entry name" value="Jelly Rolls"/>
    <property type="match status" value="1"/>
</dbReference>
<dbReference type="PANTHER" id="PTHR43280">
    <property type="entry name" value="ARAC-FAMILY TRANSCRIPTIONAL REGULATOR"/>
    <property type="match status" value="1"/>
</dbReference>
<dbReference type="InterPro" id="IPR014710">
    <property type="entry name" value="RmlC-like_jellyroll"/>
</dbReference>
<evidence type="ECO:0000313" key="5">
    <source>
        <dbReference type="EMBL" id="TWF37333.1"/>
    </source>
</evidence>
<dbReference type="InterPro" id="IPR009057">
    <property type="entry name" value="Homeodomain-like_sf"/>
</dbReference>
<name>A0A561PGT9_9BACT</name>
<dbReference type="Pfam" id="PF12833">
    <property type="entry name" value="HTH_18"/>
    <property type="match status" value="1"/>
</dbReference>
<dbReference type="SUPFAM" id="SSF51215">
    <property type="entry name" value="Regulatory protein AraC"/>
    <property type="match status" value="1"/>
</dbReference>
<evidence type="ECO:0000313" key="6">
    <source>
        <dbReference type="Proteomes" id="UP000320811"/>
    </source>
</evidence>
<dbReference type="Pfam" id="PF02311">
    <property type="entry name" value="AraC_binding"/>
    <property type="match status" value="1"/>
</dbReference>
<evidence type="ECO:0000256" key="2">
    <source>
        <dbReference type="ARBA" id="ARBA00023125"/>
    </source>
</evidence>
<dbReference type="GO" id="GO:0043565">
    <property type="term" value="F:sequence-specific DNA binding"/>
    <property type="evidence" value="ECO:0007669"/>
    <property type="project" value="InterPro"/>
</dbReference>
<keyword evidence="1" id="KW-0805">Transcription regulation</keyword>